<reference evidence="2 3" key="1">
    <citation type="submission" date="2016-11" db="EMBL/GenBank/DDBJ databases">
        <authorList>
            <person name="Jaros S."/>
            <person name="Januszkiewicz K."/>
            <person name="Wedrychowicz H."/>
        </authorList>
    </citation>
    <scope>NUCLEOTIDE SEQUENCE [LARGE SCALE GENOMIC DNA]</scope>
    <source>
        <strain evidence="2 3">CGMCC 4.5723</strain>
    </source>
</reference>
<keyword evidence="1" id="KW-0812">Transmembrane</keyword>
<keyword evidence="1" id="KW-0472">Membrane</keyword>
<protein>
    <submittedName>
        <fullName evidence="2">Uncharacterized protein</fullName>
    </submittedName>
</protein>
<keyword evidence="1" id="KW-1133">Transmembrane helix</keyword>
<dbReference type="Proteomes" id="UP000184452">
    <property type="component" value="Unassembled WGS sequence"/>
</dbReference>
<evidence type="ECO:0000256" key="1">
    <source>
        <dbReference type="SAM" id="Phobius"/>
    </source>
</evidence>
<accession>A0A1M6GL92</accession>
<dbReference type="RefSeq" id="WP_073377357.1">
    <property type="nucleotide sequence ID" value="NZ_FQZK01000003.1"/>
</dbReference>
<organism evidence="2 3">
    <name type="scientific">Nocardiopsis flavescens</name>
    <dbReference type="NCBI Taxonomy" id="758803"/>
    <lineage>
        <taxon>Bacteria</taxon>
        <taxon>Bacillati</taxon>
        <taxon>Actinomycetota</taxon>
        <taxon>Actinomycetes</taxon>
        <taxon>Streptosporangiales</taxon>
        <taxon>Nocardiopsidaceae</taxon>
        <taxon>Nocardiopsis</taxon>
    </lineage>
</organism>
<sequence length="127" mass="13312">MPKSLMAATALIVLHILACALGLALACLLILMVADHGREVTAAHWTSAGVPLAVIVLLATGLVRVLRRHRDGRVLIVAAEVLLGVLLFPELLATLHPLGGIFLLSAAVMVALAFSPGTSAWLSPRRD</sequence>
<gene>
    <name evidence="2" type="ORF">SAMN05421803_103451</name>
</gene>
<feature type="transmembrane region" description="Helical" evidence="1">
    <location>
        <begin position="42"/>
        <end position="63"/>
    </location>
</feature>
<dbReference type="EMBL" id="FQZK01000003">
    <property type="protein sequence ID" value="SHJ10683.1"/>
    <property type="molecule type" value="Genomic_DNA"/>
</dbReference>
<dbReference type="PROSITE" id="PS51257">
    <property type="entry name" value="PROKAR_LIPOPROTEIN"/>
    <property type="match status" value="1"/>
</dbReference>
<dbReference type="AlphaFoldDB" id="A0A1M6GL92"/>
<feature type="transmembrane region" description="Helical" evidence="1">
    <location>
        <begin position="101"/>
        <end position="122"/>
    </location>
</feature>
<proteinExistence type="predicted"/>
<evidence type="ECO:0000313" key="3">
    <source>
        <dbReference type="Proteomes" id="UP000184452"/>
    </source>
</evidence>
<evidence type="ECO:0000313" key="2">
    <source>
        <dbReference type="EMBL" id="SHJ10683.1"/>
    </source>
</evidence>
<name>A0A1M6GL92_9ACTN</name>
<keyword evidence="3" id="KW-1185">Reference proteome</keyword>
<feature type="transmembrane region" description="Helical" evidence="1">
    <location>
        <begin position="75"/>
        <end position="95"/>
    </location>
</feature>